<sequence>MGHFPFSTSLADDQIPLEWWTVLKLAPQAETFAILAIKLFSVVSTSMADERTSSVQY</sequence>
<organism evidence="1 2">
    <name type="scientific">Fibroporia radiculosa</name>
    <dbReference type="NCBI Taxonomy" id="599839"/>
    <lineage>
        <taxon>Eukaryota</taxon>
        <taxon>Fungi</taxon>
        <taxon>Dikarya</taxon>
        <taxon>Basidiomycota</taxon>
        <taxon>Agaricomycotina</taxon>
        <taxon>Agaricomycetes</taxon>
        <taxon>Polyporales</taxon>
        <taxon>Fibroporiaceae</taxon>
        <taxon>Fibroporia</taxon>
    </lineage>
</organism>
<dbReference type="InParanoid" id="J4H5E1"/>
<dbReference type="GeneID" id="24101479"/>
<dbReference type="HOGENOM" id="CLU_2996508_0_0_1"/>
<evidence type="ECO:0000313" key="2">
    <source>
        <dbReference type="Proteomes" id="UP000006352"/>
    </source>
</evidence>
<proteinExistence type="predicted"/>
<evidence type="ECO:0000313" key="1">
    <source>
        <dbReference type="EMBL" id="CCM06579.1"/>
    </source>
</evidence>
<protein>
    <recommendedName>
        <fullName evidence="3">HAT C-terminal dimerisation domain-containing protein</fullName>
    </recommendedName>
</protein>
<dbReference type="AlphaFoldDB" id="J4H5E1"/>
<gene>
    <name evidence="1" type="ORF">FIBRA_08857</name>
</gene>
<dbReference type="RefSeq" id="XP_012185862.1">
    <property type="nucleotide sequence ID" value="XM_012330472.1"/>
</dbReference>
<dbReference type="EMBL" id="HE797401">
    <property type="protein sequence ID" value="CCM06579.1"/>
    <property type="molecule type" value="Genomic_DNA"/>
</dbReference>
<accession>J4H5E1</accession>
<dbReference type="OrthoDB" id="2803915at2759"/>
<keyword evidence="2" id="KW-1185">Reference proteome</keyword>
<reference evidence="1 2" key="1">
    <citation type="journal article" date="2012" name="Appl. Environ. Microbiol.">
        <title>Short-read sequencing for genomic analysis of the brown rot fungus Fibroporia radiculosa.</title>
        <authorList>
            <person name="Tang J.D."/>
            <person name="Perkins A.D."/>
            <person name="Sonstegard T.S."/>
            <person name="Schroeder S.G."/>
            <person name="Burgess S.C."/>
            <person name="Diehl S.V."/>
        </authorList>
    </citation>
    <scope>NUCLEOTIDE SEQUENCE [LARGE SCALE GENOMIC DNA]</scope>
    <source>
        <strain evidence="1 2">TFFH 294</strain>
    </source>
</reference>
<evidence type="ECO:0008006" key="3">
    <source>
        <dbReference type="Google" id="ProtNLM"/>
    </source>
</evidence>
<dbReference type="Proteomes" id="UP000006352">
    <property type="component" value="Unassembled WGS sequence"/>
</dbReference>
<name>J4H5E1_9APHY</name>